<reference evidence="4" key="1">
    <citation type="submission" date="2021-01" db="EMBL/GenBank/DDBJ databases">
        <title>Modified the classification status of verrucomicrobia.</title>
        <authorList>
            <person name="Feng X."/>
        </authorList>
    </citation>
    <scope>NUCLEOTIDE SEQUENCE</scope>
    <source>
        <strain evidence="4">KCTC 13126</strain>
    </source>
</reference>
<dbReference type="PANTHER" id="PTHR15337:SF11">
    <property type="entry name" value="THIOREDOXIN DOMAIN-CONTAINING PROTEIN"/>
    <property type="match status" value="1"/>
</dbReference>
<dbReference type="PROSITE" id="PS51352">
    <property type="entry name" value="THIOREDOXIN_2"/>
    <property type="match status" value="1"/>
</dbReference>
<evidence type="ECO:0000256" key="1">
    <source>
        <dbReference type="ARBA" id="ARBA00022729"/>
    </source>
</evidence>
<dbReference type="InterPro" id="IPR004879">
    <property type="entry name" value="Ssp411-like_TRX"/>
</dbReference>
<name>A0A934RWW8_9BACT</name>
<dbReference type="Gene3D" id="3.40.30.10">
    <property type="entry name" value="Glutaredoxin"/>
    <property type="match status" value="1"/>
</dbReference>
<organism evidence="4 5">
    <name type="scientific">Pelagicoccus mobilis</name>
    <dbReference type="NCBI Taxonomy" id="415221"/>
    <lineage>
        <taxon>Bacteria</taxon>
        <taxon>Pseudomonadati</taxon>
        <taxon>Verrucomicrobiota</taxon>
        <taxon>Opitutia</taxon>
        <taxon>Puniceicoccales</taxon>
        <taxon>Pelagicoccaceae</taxon>
        <taxon>Pelagicoccus</taxon>
    </lineage>
</organism>
<feature type="chain" id="PRO_5037267396" evidence="2">
    <location>
        <begin position="22"/>
        <end position="147"/>
    </location>
</feature>
<evidence type="ECO:0000256" key="2">
    <source>
        <dbReference type="SAM" id="SignalP"/>
    </source>
</evidence>
<dbReference type="InterPro" id="IPR036249">
    <property type="entry name" value="Thioredoxin-like_sf"/>
</dbReference>
<keyword evidence="5" id="KW-1185">Reference proteome</keyword>
<dbReference type="InterPro" id="IPR051099">
    <property type="entry name" value="AGR/TXD"/>
</dbReference>
<feature type="domain" description="Thioredoxin" evidence="3">
    <location>
        <begin position="7"/>
        <end position="147"/>
    </location>
</feature>
<protein>
    <submittedName>
        <fullName evidence="4">Thioredoxin family protein</fullName>
    </submittedName>
</protein>
<evidence type="ECO:0000259" key="3">
    <source>
        <dbReference type="PROSITE" id="PS51352"/>
    </source>
</evidence>
<evidence type="ECO:0000313" key="5">
    <source>
        <dbReference type="Proteomes" id="UP000617628"/>
    </source>
</evidence>
<evidence type="ECO:0000313" key="4">
    <source>
        <dbReference type="EMBL" id="MBK1876271.1"/>
    </source>
</evidence>
<dbReference type="Pfam" id="PF03190">
    <property type="entry name" value="Thioredox_DsbH"/>
    <property type="match status" value="1"/>
</dbReference>
<sequence length="147" mass="16957">MPSCKLLFLFLVLFPFSIAQASDSLWQTNYETALSQAKAEDKLVLLLFTGSDWCHWCQKLERELFADEQIRAELPQLAIPVRLDFPRRNSIPPQQARHNRVLQEKFKIKDFPTVIILDPVTTNPILTHNYTSQSPSVYLKAIEALND</sequence>
<dbReference type="Proteomes" id="UP000617628">
    <property type="component" value="Unassembled WGS sequence"/>
</dbReference>
<gene>
    <name evidence="4" type="ORF">JIN87_05290</name>
</gene>
<dbReference type="PANTHER" id="PTHR15337">
    <property type="entry name" value="ANTERIOR GRADIENT PROTEIN-RELATED"/>
    <property type="match status" value="1"/>
</dbReference>
<keyword evidence="1 2" id="KW-0732">Signal</keyword>
<accession>A0A934RWW8</accession>
<comment type="caution">
    <text evidence="4">The sequence shown here is derived from an EMBL/GenBank/DDBJ whole genome shotgun (WGS) entry which is preliminary data.</text>
</comment>
<feature type="signal peptide" evidence="2">
    <location>
        <begin position="1"/>
        <end position="21"/>
    </location>
</feature>
<dbReference type="InterPro" id="IPR013766">
    <property type="entry name" value="Thioredoxin_domain"/>
</dbReference>
<dbReference type="RefSeq" id="WP_200354485.1">
    <property type="nucleotide sequence ID" value="NZ_JAENIL010000007.1"/>
</dbReference>
<dbReference type="EMBL" id="JAENIL010000007">
    <property type="protein sequence ID" value="MBK1876271.1"/>
    <property type="molecule type" value="Genomic_DNA"/>
</dbReference>
<proteinExistence type="predicted"/>
<dbReference type="AlphaFoldDB" id="A0A934RWW8"/>
<dbReference type="SUPFAM" id="SSF52833">
    <property type="entry name" value="Thioredoxin-like"/>
    <property type="match status" value="1"/>
</dbReference>